<dbReference type="EMBL" id="CAJHOE010000002">
    <property type="protein sequence ID" value="CAD7288233.1"/>
    <property type="molecule type" value="Genomic_DNA"/>
</dbReference>
<name>A0ABM8Q624_9BACT</name>
<organism evidence="1 2">
    <name type="scientific">Campylobacter suis</name>
    <dbReference type="NCBI Taxonomy" id="2790657"/>
    <lineage>
        <taxon>Bacteria</taxon>
        <taxon>Pseudomonadati</taxon>
        <taxon>Campylobacterota</taxon>
        <taxon>Epsilonproteobacteria</taxon>
        <taxon>Campylobacterales</taxon>
        <taxon>Campylobacteraceae</taxon>
        <taxon>Campylobacter</taxon>
    </lineage>
</organism>
<dbReference type="Proteomes" id="UP000789359">
    <property type="component" value="Unassembled WGS sequence"/>
</dbReference>
<dbReference type="RefSeq" id="WP_230056958.1">
    <property type="nucleotide sequence ID" value="NZ_CAJHOE010000002.1"/>
</dbReference>
<comment type="caution">
    <text evidence="1">The sequence shown here is derived from an EMBL/GenBank/DDBJ whole genome shotgun (WGS) entry which is preliminary data.</text>
</comment>
<reference evidence="1 2" key="1">
    <citation type="submission" date="2020-11" db="EMBL/GenBank/DDBJ databases">
        <authorList>
            <person name="Peeters C."/>
        </authorList>
    </citation>
    <scope>NUCLEOTIDE SEQUENCE [LARGE SCALE GENOMIC DNA]</scope>
    <source>
        <strain evidence="1 2">LMG 8286</strain>
    </source>
</reference>
<proteinExistence type="predicted"/>
<evidence type="ECO:0000313" key="2">
    <source>
        <dbReference type="Proteomes" id="UP000789359"/>
    </source>
</evidence>
<evidence type="ECO:0000313" key="1">
    <source>
        <dbReference type="EMBL" id="CAD7288233.1"/>
    </source>
</evidence>
<keyword evidence="2" id="KW-1185">Reference proteome</keyword>
<gene>
    <name evidence="1" type="ORF">LMG8286_01204</name>
</gene>
<evidence type="ECO:0008006" key="3">
    <source>
        <dbReference type="Google" id="ProtNLM"/>
    </source>
</evidence>
<sequence length="143" mass="16640">MHWVEELNIPKQDETKPKISAFRDKILYDLQKALKPIANCLINDTFTYENADLPIIIIRDNSDEIQMQGETLKHELSISVDVITRFIDSELNKAVLGAIRDFKSSFNASELVGINREFETGENNSLKTEFELKFLYYTELWSY</sequence>
<protein>
    <recommendedName>
        <fullName evidence="3">DUF3168 domain-containing protein</fullName>
    </recommendedName>
</protein>
<accession>A0ABM8Q624</accession>